<dbReference type="EMBL" id="CP029550">
    <property type="protein sequence ID" value="AWN41358.1"/>
    <property type="molecule type" value="Genomic_DNA"/>
</dbReference>
<dbReference type="NCBIfam" id="TIGR00251">
    <property type="entry name" value="DUF167 family protein"/>
    <property type="match status" value="1"/>
</dbReference>
<reference evidence="5" key="1">
    <citation type="submission" date="2018-05" db="EMBL/GenBank/DDBJ databases">
        <title>Complete Genome Sequence of Methylobacterium sp. 17SD2-17.</title>
        <authorList>
            <person name="Srinivasan S."/>
        </authorList>
    </citation>
    <scope>NUCLEOTIDE SEQUENCE [LARGE SCALE GENOMIC DNA]</scope>
    <source>
        <strain evidence="5">17SD2-17</strain>
    </source>
</reference>
<organism evidence="4 5">
    <name type="scientific">Methylobacterium durans</name>
    <dbReference type="NCBI Taxonomy" id="2202825"/>
    <lineage>
        <taxon>Bacteria</taxon>
        <taxon>Pseudomonadati</taxon>
        <taxon>Pseudomonadota</taxon>
        <taxon>Alphaproteobacteria</taxon>
        <taxon>Hyphomicrobiales</taxon>
        <taxon>Methylobacteriaceae</taxon>
        <taxon>Methylobacterium</taxon>
    </lineage>
</organism>
<dbReference type="Gene3D" id="3.30.1200.10">
    <property type="entry name" value="YggU-like"/>
    <property type="match status" value="1"/>
</dbReference>
<evidence type="ECO:0000256" key="2">
    <source>
        <dbReference type="HAMAP-Rule" id="MF_00634"/>
    </source>
</evidence>
<evidence type="ECO:0000256" key="1">
    <source>
        <dbReference type="ARBA" id="ARBA00010364"/>
    </source>
</evidence>
<dbReference type="OrthoDB" id="9801972at2"/>
<dbReference type="InterPro" id="IPR036591">
    <property type="entry name" value="YggU-like_sf"/>
</dbReference>
<dbReference type="PANTHER" id="PTHR13420:SF7">
    <property type="entry name" value="UPF0235 PROTEIN C15ORF40"/>
    <property type="match status" value="1"/>
</dbReference>
<feature type="region of interest" description="Disordered" evidence="3">
    <location>
        <begin position="1"/>
        <end position="38"/>
    </location>
</feature>
<dbReference type="AlphaFoldDB" id="A0A2U8W6X5"/>
<dbReference type="SMART" id="SM01152">
    <property type="entry name" value="DUF167"/>
    <property type="match status" value="1"/>
</dbReference>
<comment type="similarity">
    <text evidence="1 2">Belongs to the UPF0235 family.</text>
</comment>
<dbReference type="Pfam" id="PF02594">
    <property type="entry name" value="DUF167"/>
    <property type="match status" value="1"/>
</dbReference>
<proteinExistence type="inferred from homology"/>
<evidence type="ECO:0000313" key="4">
    <source>
        <dbReference type="EMBL" id="AWN41358.1"/>
    </source>
</evidence>
<dbReference type="InterPro" id="IPR003746">
    <property type="entry name" value="DUF167"/>
</dbReference>
<accession>A0A2U8W6X5</accession>
<gene>
    <name evidence="4" type="ORF">DK389_13580</name>
</gene>
<dbReference type="HAMAP" id="MF_00634">
    <property type="entry name" value="UPF0235"/>
    <property type="match status" value="1"/>
</dbReference>
<protein>
    <recommendedName>
        <fullName evidence="2">UPF0235 protein DK389_13580</fullName>
    </recommendedName>
</protein>
<dbReference type="SUPFAM" id="SSF69786">
    <property type="entry name" value="YggU-like"/>
    <property type="match status" value="1"/>
</dbReference>
<dbReference type="KEGG" id="mets:DK389_13580"/>
<keyword evidence="5" id="KW-1185">Reference proteome</keyword>
<evidence type="ECO:0000313" key="5">
    <source>
        <dbReference type="Proteomes" id="UP000245926"/>
    </source>
</evidence>
<dbReference type="PANTHER" id="PTHR13420">
    <property type="entry name" value="UPF0235 PROTEIN C15ORF40"/>
    <property type="match status" value="1"/>
</dbReference>
<name>A0A2U8W6X5_9HYPH</name>
<dbReference type="GO" id="GO:0005737">
    <property type="term" value="C:cytoplasm"/>
    <property type="evidence" value="ECO:0007669"/>
    <property type="project" value="TreeGrafter"/>
</dbReference>
<dbReference type="Proteomes" id="UP000245926">
    <property type="component" value="Chromosome"/>
</dbReference>
<feature type="compositionally biased region" description="Pro residues" evidence="3">
    <location>
        <begin position="1"/>
        <end position="12"/>
    </location>
</feature>
<evidence type="ECO:0000256" key="3">
    <source>
        <dbReference type="SAM" id="MobiDB-lite"/>
    </source>
</evidence>
<sequence length="111" mass="11380">MPPVPAPPPPWTSEPGGLRLSVRLTPRGGRDALGDPSVGADGRSVLPVRVAAPPLEGAANAALIALLAKVLRMRRSEIAIVSGETARLKVLRLSGDGPALAERLAAALANR</sequence>